<keyword evidence="6" id="KW-1185">Reference proteome</keyword>
<dbReference type="GO" id="GO:0006935">
    <property type="term" value="P:chemotaxis"/>
    <property type="evidence" value="ECO:0007669"/>
    <property type="project" value="InterPro"/>
</dbReference>
<dbReference type="InterPro" id="IPR004090">
    <property type="entry name" value="Chemotax_Me-accpt_rcpt"/>
</dbReference>
<evidence type="ECO:0000259" key="4">
    <source>
        <dbReference type="PROSITE" id="PS50111"/>
    </source>
</evidence>
<evidence type="ECO:0000313" key="6">
    <source>
        <dbReference type="Proteomes" id="UP000018896"/>
    </source>
</evidence>
<dbReference type="PANTHER" id="PTHR32089">
    <property type="entry name" value="METHYL-ACCEPTING CHEMOTAXIS PROTEIN MCPB"/>
    <property type="match status" value="1"/>
</dbReference>
<dbReference type="GO" id="GO:0020037">
    <property type="term" value="F:heme binding"/>
    <property type="evidence" value="ECO:0007669"/>
    <property type="project" value="InterPro"/>
</dbReference>
<accession>W4R0M2</accession>
<dbReference type="GO" id="GO:0007165">
    <property type="term" value="P:signal transduction"/>
    <property type="evidence" value="ECO:0007669"/>
    <property type="project" value="UniProtKB-KW"/>
</dbReference>
<comment type="similarity">
    <text evidence="2">Belongs to the methyl-accepting chemotaxis (MCP) protein family.</text>
</comment>
<dbReference type="Gene3D" id="1.10.490.10">
    <property type="entry name" value="Globins"/>
    <property type="match status" value="1"/>
</dbReference>
<evidence type="ECO:0000256" key="3">
    <source>
        <dbReference type="PROSITE-ProRule" id="PRU00284"/>
    </source>
</evidence>
<dbReference type="InterPro" id="IPR004089">
    <property type="entry name" value="MCPsignal_dom"/>
</dbReference>
<evidence type="ECO:0000313" key="5">
    <source>
        <dbReference type="EMBL" id="GAE37438.1"/>
    </source>
</evidence>
<dbReference type="Proteomes" id="UP000018896">
    <property type="component" value="Unassembled WGS sequence"/>
</dbReference>
<dbReference type="Pfam" id="PF00015">
    <property type="entry name" value="MCPsignal"/>
    <property type="match status" value="1"/>
</dbReference>
<dbReference type="PROSITE" id="PS50111">
    <property type="entry name" value="CHEMOTAXIS_TRANSDUC_2"/>
    <property type="match status" value="1"/>
</dbReference>
<sequence length="430" mass="48087">MLFRKKEDPSVLNIDHNKGSLHIKNGSEVEKQISMIGLSHSDLQVIHAIQPFVIDQIEDIVDGFYKTLENEPSLLRIINDNSSIDRLKKTLRQHIIEMFDGVVDEAFFAKRIKIAQIHVRIGLQTKWYMCAFQDLLLSLMDIIETNIPNRKECFLTLRAVSKILNLEQQLVLEAYDNETNHLRMLVEEQQNSIRSNVMSTSQNLAAVTEQTNASFQQLISQSAEMVSLAKAGTEHSKTTQVRAEDGKTQISKQTANMANIYNSVDDISTDVNILLEITHQMQGIVDIVTGIADQTNLLSLNAAIEAARAGEFGRGFSVVAGEVRKLAEQTKNSVTDVAGLIENTNTQVGKLTKSLEKIRFEVKDGNDNTQETEKHFEMIVTTMGESSEQNKQMEIELVSFVNVVNELGKAFEEVAAAADNLTIFTQEMGN</sequence>
<dbReference type="GO" id="GO:0016020">
    <property type="term" value="C:membrane"/>
    <property type="evidence" value="ECO:0007669"/>
    <property type="project" value="InterPro"/>
</dbReference>
<evidence type="ECO:0000256" key="2">
    <source>
        <dbReference type="ARBA" id="ARBA00029447"/>
    </source>
</evidence>
<dbReference type="SUPFAM" id="SSF46458">
    <property type="entry name" value="Globin-like"/>
    <property type="match status" value="1"/>
</dbReference>
<dbReference type="eggNOG" id="COG0840">
    <property type="taxonomic scope" value="Bacteria"/>
</dbReference>
<name>W4R0M2_HALA3</name>
<dbReference type="AlphaFoldDB" id="W4R0M2"/>
<dbReference type="PRINTS" id="PR00260">
    <property type="entry name" value="CHEMTRNSDUCR"/>
</dbReference>
<gene>
    <name evidence="5" type="ORF">JCM9157_4738</name>
</gene>
<dbReference type="GO" id="GO:0004888">
    <property type="term" value="F:transmembrane signaling receptor activity"/>
    <property type="evidence" value="ECO:0007669"/>
    <property type="project" value="InterPro"/>
</dbReference>
<dbReference type="STRING" id="1236973.JCM9157_4738"/>
<dbReference type="CDD" id="cd01068">
    <property type="entry name" value="globin_sensor"/>
    <property type="match status" value="1"/>
</dbReference>
<dbReference type="PANTHER" id="PTHR32089:SF118">
    <property type="entry name" value="HEME-BASED AEROTACTIC TRANSDUCER HEMAT"/>
    <property type="match status" value="1"/>
</dbReference>
<dbReference type="Pfam" id="PF11563">
    <property type="entry name" value="Protoglobin"/>
    <property type="match status" value="1"/>
</dbReference>
<comment type="caution">
    <text evidence="5">The sequence shown here is derived from an EMBL/GenBank/DDBJ whole genome shotgun (WGS) entry which is preliminary data.</text>
</comment>
<proteinExistence type="inferred from homology"/>
<dbReference type="RefSeq" id="WP_035668212.1">
    <property type="nucleotide sequence ID" value="NZ_BAUV01000074.1"/>
</dbReference>
<dbReference type="SUPFAM" id="SSF58104">
    <property type="entry name" value="Methyl-accepting chemotaxis protein (MCP) signaling domain"/>
    <property type="match status" value="1"/>
</dbReference>
<protein>
    <submittedName>
        <fullName evidence="5">Methyl-accepting chemotaxis protein</fullName>
    </submittedName>
</protein>
<dbReference type="InterPro" id="IPR044398">
    <property type="entry name" value="Globin-sensor_dom"/>
</dbReference>
<evidence type="ECO:0000256" key="1">
    <source>
        <dbReference type="ARBA" id="ARBA00023224"/>
    </source>
</evidence>
<organism evidence="5 6">
    <name type="scientific">Halalkalibacter akibai (strain ATCC 43226 / DSM 21942 / CIP 109018 / JCM 9157 / 1139)</name>
    <name type="common">Bacillus akibai</name>
    <dbReference type="NCBI Taxonomy" id="1236973"/>
    <lineage>
        <taxon>Bacteria</taxon>
        <taxon>Bacillati</taxon>
        <taxon>Bacillota</taxon>
        <taxon>Bacilli</taxon>
        <taxon>Bacillales</taxon>
        <taxon>Bacillaceae</taxon>
        <taxon>Halalkalibacter</taxon>
    </lineage>
</organism>
<dbReference type="Gene3D" id="1.10.287.950">
    <property type="entry name" value="Methyl-accepting chemotaxis protein"/>
    <property type="match status" value="1"/>
</dbReference>
<feature type="domain" description="Methyl-accepting transducer" evidence="4">
    <location>
        <begin position="199"/>
        <end position="422"/>
    </location>
</feature>
<dbReference type="OrthoDB" id="266313at2"/>
<reference evidence="5 6" key="1">
    <citation type="journal article" date="2014" name="Genome Announc.">
        <title>Draft Genome Sequences of Three Alkaliphilic Bacillus Strains, Bacillus wakoensis JCM 9140T, Bacillus akibai JCM 9157T, and Bacillus hemicellulosilyticus JCM 9152T.</title>
        <authorList>
            <person name="Yuki M."/>
            <person name="Oshima K."/>
            <person name="Suda W."/>
            <person name="Oshida Y."/>
            <person name="Kitamura K."/>
            <person name="Iida T."/>
            <person name="Hattori M."/>
            <person name="Ohkuma M."/>
        </authorList>
    </citation>
    <scope>NUCLEOTIDE SEQUENCE [LARGE SCALE GENOMIC DNA]</scope>
    <source>
        <strain evidence="5 6">JCM 9157</strain>
    </source>
</reference>
<keyword evidence="1 3" id="KW-0807">Transducer</keyword>
<dbReference type="InterPro" id="IPR039379">
    <property type="entry name" value="Protoglobin_sensor_dom"/>
</dbReference>
<dbReference type="EMBL" id="BAUV01000074">
    <property type="protein sequence ID" value="GAE37438.1"/>
    <property type="molecule type" value="Genomic_DNA"/>
</dbReference>
<dbReference type="GO" id="GO:0019825">
    <property type="term" value="F:oxygen binding"/>
    <property type="evidence" value="ECO:0007669"/>
    <property type="project" value="InterPro"/>
</dbReference>
<dbReference type="SMART" id="SM00283">
    <property type="entry name" value="MA"/>
    <property type="match status" value="1"/>
</dbReference>
<dbReference type="InterPro" id="IPR012292">
    <property type="entry name" value="Globin/Proto"/>
</dbReference>
<dbReference type="InterPro" id="IPR009050">
    <property type="entry name" value="Globin-like_sf"/>
</dbReference>